<gene>
    <name evidence="1" type="ORF">KFZ73_14355</name>
</gene>
<name>A0ABS5NDP5_TSUPA</name>
<dbReference type="RefSeq" id="WP_212554134.1">
    <property type="nucleotide sequence ID" value="NZ_JAGXOE010000034.1"/>
</dbReference>
<proteinExistence type="predicted"/>
<organism evidence="1 2">
    <name type="scientific">Tsukamurella paurometabola</name>
    <name type="common">Corynebacterium paurometabolum</name>
    <dbReference type="NCBI Taxonomy" id="2061"/>
    <lineage>
        <taxon>Bacteria</taxon>
        <taxon>Bacillati</taxon>
        <taxon>Actinomycetota</taxon>
        <taxon>Actinomycetes</taxon>
        <taxon>Mycobacteriales</taxon>
        <taxon>Tsukamurellaceae</taxon>
        <taxon>Tsukamurella</taxon>
    </lineage>
</organism>
<evidence type="ECO:0000313" key="2">
    <source>
        <dbReference type="Proteomes" id="UP000676853"/>
    </source>
</evidence>
<dbReference type="Proteomes" id="UP000676853">
    <property type="component" value="Unassembled WGS sequence"/>
</dbReference>
<sequence length="59" mass="6595">MKIIVFTKGECGVLSHEFAANKKSTLQVDDEAGHLYIRGLKQNAVFAKGEWVCATRDLR</sequence>
<keyword evidence="2" id="KW-1185">Reference proteome</keyword>
<comment type="caution">
    <text evidence="1">The sequence shown here is derived from an EMBL/GenBank/DDBJ whole genome shotgun (WGS) entry which is preliminary data.</text>
</comment>
<evidence type="ECO:0000313" key="1">
    <source>
        <dbReference type="EMBL" id="MBS4102416.1"/>
    </source>
</evidence>
<reference evidence="1 2" key="1">
    <citation type="submission" date="2021-04" db="EMBL/GenBank/DDBJ databases">
        <title>Whole genome sequence analysis of a thiophenic sulfur metabolizing bacteria.</title>
        <authorList>
            <person name="Akhtar N."/>
            <person name="Akram J."/>
            <person name="Aslam A."/>
        </authorList>
    </citation>
    <scope>NUCLEOTIDE SEQUENCE [LARGE SCALE GENOMIC DNA]</scope>
    <source>
        <strain evidence="1 2">3OW</strain>
    </source>
</reference>
<protein>
    <submittedName>
        <fullName evidence="1">Uncharacterized protein</fullName>
    </submittedName>
</protein>
<dbReference type="EMBL" id="JAGXOE010000034">
    <property type="protein sequence ID" value="MBS4102416.1"/>
    <property type="molecule type" value="Genomic_DNA"/>
</dbReference>
<accession>A0ABS5NDP5</accession>